<dbReference type="NCBIfam" id="NF000985">
    <property type="entry name" value="PRK00103.1-3"/>
    <property type="match status" value="1"/>
</dbReference>
<dbReference type="InterPro" id="IPR029026">
    <property type="entry name" value="tRNA_m1G_MTases_N"/>
</dbReference>
<reference evidence="9" key="1">
    <citation type="submission" date="2016-10" db="EMBL/GenBank/DDBJ databases">
        <authorList>
            <person name="Varghese N."/>
            <person name="Submissions S."/>
        </authorList>
    </citation>
    <scope>NUCLEOTIDE SEQUENCE [LARGE SCALE GENOMIC DNA]</scope>
    <source>
        <strain evidence="9">DSM 17038</strain>
    </source>
</reference>
<dbReference type="EC" id="2.1.1.177" evidence="7"/>
<dbReference type="AlphaFoldDB" id="A0A1I2VG54"/>
<feature type="binding site" evidence="7">
    <location>
        <begin position="128"/>
        <end position="133"/>
    </location>
    <ligand>
        <name>S-adenosyl-L-methionine</name>
        <dbReference type="ChEBI" id="CHEBI:59789"/>
    </ligand>
</feature>
<dbReference type="PANTHER" id="PTHR33603">
    <property type="entry name" value="METHYLTRANSFERASE"/>
    <property type="match status" value="1"/>
</dbReference>
<dbReference type="CDD" id="cd18081">
    <property type="entry name" value="RlmH-like"/>
    <property type="match status" value="1"/>
</dbReference>
<evidence type="ECO:0000256" key="4">
    <source>
        <dbReference type="ARBA" id="ARBA00022679"/>
    </source>
</evidence>
<dbReference type="SUPFAM" id="SSF75217">
    <property type="entry name" value="alpha/beta knot"/>
    <property type="match status" value="1"/>
</dbReference>
<keyword evidence="3 7" id="KW-0489">Methyltransferase</keyword>
<dbReference type="EMBL" id="FOOX01000011">
    <property type="protein sequence ID" value="SFG88305.1"/>
    <property type="molecule type" value="Genomic_DNA"/>
</dbReference>
<comment type="function">
    <text evidence="7">Specifically methylates the pseudouridine at position 1915 (m3Psi1915) in 23S rRNA.</text>
</comment>
<organism evidence="8 9">
    <name type="scientific">Desulfotruncus arcticus DSM 17038</name>
    <dbReference type="NCBI Taxonomy" id="1121424"/>
    <lineage>
        <taxon>Bacteria</taxon>
        <taxon>Bacillati</taxon>
        <taxon>Bacillota</taxon>
        <taxon>Clostridia</taxon>
        <taxon>Eubacteriales</taxon>
        <taxon>Desulfallaceae</taxon>
        <taxon>Desulfotruncus</taxon>
    </lineage>
</organism>
<evidence type="ECO:0000313" key="9">
    <source>
        <dbReference type="Proteomes" id="UP000199337"/>
    </source>
</evidence>
<dbReference type="Pfam" id="PF02590">
    <property type="entry name" value="SPOUT_MTase"/>
    <property type="match status" value="1"/>
</dbReference>
<dbReference type="Gene3D" id="3.40.1280.10">
    <property type="match status" value="1"/>
</dbReference>
<dbReference type="GO" id="GO:0070038">
    <property type="term" value="F:rRNA (pseudouridine-N3-)-methyltransferase activity"/>
    <property type="evidence" value="ECO:0007669"/>
    <property type="project" value="UniProtKB-UniRule"/>
</dbReference>
<dbReference type="Proteomes" id="UP000199337">
    <property type="component" value="Unassembled WGS sequence"/>
</dbReference>
<evidence type="ECO:0000256" key="5">
    <source>
        <dbReference type="ARBA" id="ARBA00022691"/>
    </source>
</evidence>
<dbReference type="NCBIfam" id="TIGR00246">
    <property type="entry name" value="tRNA_RlmH_YbeA"/>
    <property type="match status" value="1"/>
</dbReference>
<keyword evidence="5 7" id="KW-0949">S-adenosyl-L-methionine</keyword>
<proteinExistence type="inferred from homology"/>
<keyword evidence="9" id="KW-1185">Reference proteome</keyword>
<accession>A0A1I2VG54</accession>
<dbReference type="InterPro" id="IPR003742">
    <property type="entry name" value="RlmH-like"/>
</dbReference>
<sequence length="160" mass="18329">MLKITVLAVGKLKEKYWRDAIGEYAKRLRSYCNLELKESPDESFAEGISTAEEDKVKAREWQRLIRQIRDGSYVIALDVQGEQISSPGLAARIEKLALDGQSDITFLIGGTLGLPGEALQRADWRLSFSKMTFPHQLMRVILLEQIYRAFKISKNEPYHR</sequence>
<dbReference type="HAMAP" id="MF_00658">
    <property type="entry name" value="23SrRNA_methyltr_H"/>
    <property type="match status" value="1"/>
</dbReference>
<evidence type="ECO:0000256" key="3">
    <source>
        <dbReference type="ARBA" id="ARBA00022603"/>
    </source>
</evidence>
<keyword evidence="2 7" id="KW-0698">rRNA processing</keyword>
<comment type="similarity">
    <text evidence="6 7">Belongs to the RNA methyltransferase RlmH family.</text>
</comment>
<feature type="binding site" evidence="7">
    <location>
        <position position="109"/>
    </location>
    <ligand>
        <name>S-adenosyl-L-methionine</name>
        <dbReference type="ChEBI" id="CHEBI:59789"/>
    </ligand>
</feature>
<dbReference type="GO" id="GO:0005737">
    <property type="term" value="C:cytoplasm"/>
    <property type="evidence" value="ECO:0007669"/>
    <property type="project" value="UniProtKB-SubCell"/>
</dbReference>
<keyword evidence="4 7" id="KW-0808">Transferase</keyword>
<feature type="binding site" evidence="7">
    <location>
        <position position="77"/>
    </location>
    <ligand>
        <name>S-adenosyl-L-methionine</name>
        <dbReference type="ChEBI" id="CHEBI:59789"/>
    </ligand>
</feature>
<evidence type="ECO:0000256" key="1">
    <source>
        <dbReference type="ARBA" id="ARBA00022490"/>
    </source>
</evidence>
<keyword evidence="1 7" id="KW-0963">Cytoplasm</keyword>
<dbReference type="PANTHER" id="PTHR33603:SF1">
    <property type="entry name" value="RIBOSOMAL RNA LARGE SUBUNIT METHYLTRANSFERASE H"/>
    <property type="match status" value="1"/>
</dbReference>
<protein>
    <recommendedName>
        <fullName evidence="7">Ribosomal RNA large subunit methyltransferase H</fullName>
        <ecNumber evidence="7">2.1.1.177</ecNumber>
    </recommendedName>
    <alternativeName>
        <fullName evidence="7">23S rRNA (pseudouridine1915-N3)-methyltransferase</fullName>
    </alternativeName>
    <alternativeName>
        <fullName evidence="7">23S rRNA m3Psi1915 methyltransferase</fullName>
    </alternativeName>
    <alternativeName>
        <fullName evidence="7">rRNA (pseudouridine-N3-)-methyltransferase RlmH</fullName>
    </alternativeName>
</protein>
<dbReference type="PIRSF" id="PIRSF004505">
    <property type="entry name" value="MT_bac"/>
    <property type="match status" value="1"/>
</dbReference>
<evidence type="ECO:0000256" key="6">
    <source>
        <dbReference type="ARBA" id="ARBA00038303"/>
    </source>
</evidence>
<evidence type="ECO:0000313" key="8">
    <source>
        <dbReference type="EMBL" id="SFG88305.1"/>
    </source>
</evidence>
<dbReference type="InterPro" id="IPR029028">
    <property type="entry name" value="Alpha/beta_knot_MTases"/>
</dbReference>
<dbReference type="STRING" id="341036.SAMN05660649_03003"/>
<evidence type="ECO:0000256" key="7">
    <source>
        <dbReference type="HAMAP-Rule" id="MF_00658"/>
    </source>
</evidence>
<comment type="catalytic activity">
    <reaction evidence="7">
        <text>pseudouridine(1915) in 23S rRNA + S-adenosyl-L-methionine = N(3)-methylpseudouridine(1915) in 23S rRNA + S-adenosyl-L-homocysteine + H(+)</text>
        <dbReference type="Rhea" id="RHEA:42752"/>
        <dbReference type="Rhea" id="RHEA-COMP:10221"/>
        <dbReference type="Rhea" id="RHEA-COMP:10222"/>
        <dbReference type="ChEBI" id="CHEBI:15378"/>
        <dbReference type="ChEBI" id="CHEBI:57856"/>
        <dbReference type="ChEBI" id="CHEBI:59789"/>
        <dbReference type="ChEBI" id="CHEBI:65314"/>
        <dbReference type="ChEBI" id="CHEBI:74486"/>
        <dbReference type="EC" id="2.1.1.177"/>
    </reaction>
</comment>
<comment type="subcellular location">
    <subcellularLocation>
        <location evidence="7">Cytoplasm</location>
    </subcellularLocation>
</comment>
<evidence type="ECO:0000256" key="2">
    <source>
        <dbReference type="ARBA" id="ARBA00022552"/>
    </source>
</evidence>
<comment type="subunit">
    <text evidence="7">Homodimer.</text>
</comment>
<name>A0A1I2VG54_9FIRM</name>
<gene>
    <name evidence="7" type="primary">rlmH</name>
    <name evidence="8" type="ORF">SAMN05660649_03003</name>
</gene>